<organism evidence="1 2">
    <name type="scientific">Neocallimastix californiae</name>
    <dbReference type="NCBI Taxonomy" id="1754190"/>
    <lineage>
        <taxon>Eukaryota</taxon>
        <taxon>Fungi</taxon>
        <taxon>Fungi incertae sedis</taxon>
        <taxon>Chytridiomycota</taxon>
        <taxon>Chytridiomycota incertae sedis</taxon>
        <taxon>Neocallimastigomycetes</taxon>
        <taxon>Neocallimastigales</taxon>
        <taxon>Neocallimastigaceae</taxon>
        <taxon>Neocallimastix</taxon>
    </lineage>
</organism>
<protein>
    <submittedName>
        <fullName evidence="1">Uncharacterized protein</fullName>
    </submittedName>
</protein>
<dbReference type="EMBL" id="MCOG01000003">
    <property type="protein sequence ID" value="ORY85886.1"/>
    <property type="molecule type" value="Genomic_DNA"/>
</dbReference>
<comment type="caution">
    <text evidence="1">The sequence shown here is derived from an EMBL/GenBank/DDBJ whole genome shotgun (WGS) entry which is preliminary data.</text>
</comment>
<sequence length="80" mass="9421">MTLFNNQNPVDSLYHNIHSVYAPLLLKNLKWGINTKMQTLLTELDHGLSKSLRHSIDKNQENISLIVTFNDEYLYWSEEE</sequence>
<name>A0A1Y2FRR9_9FUNG</name>
<evidence type="ECO:0000313" key="2">
    <source>
        <dbReference type="Proteomes" id="UP000193920"/>
    </source>
</evidence>
<dbReference type="Proteomes" id="UP000193920">
    <property type="component" value="Unassembled WGS sequence"/>
</dbReference>
<feature type="non-terminal residue" evidence="1">
    <location>
        <position position="80"/>
    </location>
</feature>
<keyword evidence="2" id="KW-1185">Reference proteome</keyword>
<gene>
    <name evidence="1" type="ORF">LY90DRAFT_663362</name>
</gene>
<evidence type="ECO:0000313" key="1">
    <source>
        <dbReference type="EMBL" id="ORY85886.1"/>
    </source>
</evidence>
<dbReference type="OrthoDB" id="5984410at2759"/>
<accession>A0A1Y2FRR9</accession>
<reference evidence="1 2" key="1">
    <citation type="submission" date="2016-08" db="EMBL/GenBank/DDBJ databases">
        <title>A Parts List for Fungal Cellulosomes Revealed by Comparative Genomics.</title>
        <authorList>
            <consortium name="DOE Joint Genome Institute"/>
            <person name="Haitjema C.H."/>
            <person name="Gilmore S.P."/>
            <person name="Henske J.K."/>
            <person name="Solomon K.V."/>
            <person name="De Groot R."/>
            <person name="Kuo A."/>
            <person name="Mondo S.J."/>
            <person name="Salamov A.A."/>
            <person name="Labutti K."/>
            <person name="Zhao Z."/>
            <person name="Chiniquy J."/>
            <person name="Barry K."/>
            <person name="Brewer H.M."/>
            <person name="Purvine S.O."/>
            <person name="Wright A.T."/>
            <person name="Boxma B."/>
            <person name="Van Alen T."/>
            <person name="Hackstein J.H."/>
            <person name="Baker S.E."/>
            <person name="Grigoriev I.V."/>
            <person name="O'Malley M.A."/>
        </authorList>
    </citation>
    <scope>NUCLEOTIDE SEQUENCE [LARGE SCALE GENOMIC DNA]</scope>
    <source>
        <strain evidence="1 2">G1</strain>
    </source>
</reference>
<proteinExistence type="predicted"/>
<dbReference type="AlphaFoldDB" id="A0A1Y2FRR9"/>
<dbReference type="STRING" id="1754190.A0A1Y2FRR9"/>